<protein>
    <submittedName>
        <fullName evidence="3">Uncharacterized protein</fullName>
    </submittedName>
</protein>
<dbReference type="GeneID" id="66082304"/>
<dbReference type="GO" id="GO:0003924">
    <property type="term" value="F:GTPase activity"/>
    <property type="evidence" value="ECO:0007669"/>
    <property type="project" value="TreeGrafter"/>
</dbReference>
<sequence>MMTEPSWSCDLYLRKEYDLNGKPLPLNRIEKVAFGTTITDPKELELWIRRAQAAILSPHREHEDFYVMNTDTIRTSLNNDPKTLSFSRNIVGVEVKGPDAIPLTFVDLPGIIHHDSKNAANIGLVRNLVKSSIDGGKTSNTVILLVIAMTGDMETQVVNTLAQESDPDRLRTVGVLTKPDLVGPGNTALQDRWKRILEGKEDRLVNGYYCVRLPDDRQRELGIDTFESEVKAYFDSVKPWSEVSARDRFGVQNLVTYLSKLLADLIESNLPKLQKQVKRLLGKYQADLANLPPPPQGHPGTRMRRLLDQFSRAIHAVITGESHRQEYAQKNRAIYSTFKEDIWSTGIGFKPYMYEPSKGSPDWISLHTHDEAFDGNSVPQWEKRGGSFPEFHKKMNLQEVKVVINQSIGWELPGHVPFQATVKLIRMSTSEWNDPTNKCFSFIFDNSWKVFDSLVRECFQNYVELQRRVRTLTRSEYEVCREKALQSLQQTLKEEKCDPLYTQNHHYYSSQKTLWKE</sequence>
<dbReference type="Pfam" id="PF01031">
    <property type="entry name" value="Dynamin_M"/>
    <property type="match status" value="2"/>
</dbReference>
<dbReference type="InterPro" id="IPR027417">
    <property type="entry name" value="P-loop_NTPase"/>
</dbReference>
<dbReference type="GO" id="GO:0005737">
    <property type="term" value="C:cytoplasm"/>
    <property type="evidence" value="ECO:0007669"/>
    <property type="project" value="TreeGrafter"/>
</dbReference>
<keyword evidence="4" id="KW-1185">Reference proteome</keyword>
<dbReference type="GO" id="GO:0005874">
    <property type="term" value="C:microtubule"/>
    <property type="evidence" value="ECO:0007669"/>
    <property type="project" value="TreeGrafter"/>
</dbReference>
<evidence type="ECO:0000313" key="3">
    <source>
        <dbReference type="EMBL" id="KAG7087248.1"/>
    </source>
</evidence>
<dbReference type="OrthoDB" id="5061070at2759"/>
<feature type="domain" description="Dynamin stalk" evidence="2">
    <location>
        <begin position="195"/>
        <end position="342"/>
    </location>
</feature>
<dbReference type="AlphaFoldDB" id="A0A9P7RQ03"/>
<dbReference type="Gene3D" id="3.40.50.300">
    <property type="entry name" value="P-loop containing nucleotide triphosphate hydrolases"/>
    <property type="match status" value="1"/>
</dbReference>
<evidence type="ECO:0000313" key="4">
    <source>
        <dbReference type="Proteomes" id="UP001049176"/>
    </source>
</evidence>
<feature type="domain" description="Dynamin N-terminal" evidence="1">
    <location>
        <begin position="62"/>
        <end position="178"/>
    </location>
</feature>
<feature type="domain" description="Dynamin stalk" evidence="2">
    <location>
        <begin position="392"/>
        <end position="512"/>
    </location>
</feature>
<dbReference type="Gene3D" id="1.20.120.1240">
    <property type="entry name" value="Dynamin, middle domain"/>
    <property type="match status" value="1"/>
</dbReference>
<dbReference type="InterPro" id="IPR045063">
    <property type="entry name" value="Dynamin_N"/>
</dbReference>
<evidence type="ECO:0000259" key="2">
    <source>
        <dbReference type="Pfam" id="PF01031"/>
    </source>
</evidence>
<dbReference type="PANTHER" id="PTHR11566:SF21">
    <property type="entry name" value="DYNAMIN RELATED PROTEIN 1, ISOFORM A"/>
    <property type="match status" value="1"/>
</dbReference>
<dbReference type="PANTHER" id="PTHR11566">
    <property type="entry name" value="DYNAMIN"/>
    <property type="match status" value="1"/>
</dbReference>
<dbReference type="InterPro" id="IPR022812">
    <property type="entry name" value="Dynamin"/>
</dbReference>
<dbReference type="KEGG" id="more:E1B28_013229"/>
<dbReference type="SUPFAM" id="SSF52540">
    <property type="entry name" value="P-loop containing nucleoside triphosphate hydrolases"/>
    <property type="match status" value="1"/>
</dbReference>
<dbReference type="Proteomes" id="UP001049176">
    <property type="component" value="Chromosome 9"/>
</dbReference>
<dbReference type="RefSeq" id="XP_043003719.1">
    <property type="nucleotide sequence ID" value="XM_043158374.1"/>
</dbReference>
<gene>
    <name evidence="3" type="ORF">E1B28_013229</name>
</gene>
<comment type="caution">
    <text evidence="3">The sequence shown here is derived from an EMBL/GenBank/DDBJ whole genome shotgun (WGS) entry which is preliminary data.</text>
</comment>
<dbReference type="GO" id="GO:0008017">
    <property type="term" value="F:microtubule binding"/>
    <property type="evidence" value="ECO:0007669"/>
    <property type="project" value="TreeGrafter"/>
</dbReference>
<evidence type="ECO:0000259" key="1">
    <source>
        <dbReference type="Pfam" id="PF00350"/>
    </source>
</evidence>
<name>A0A9P7RQ03_9AGAR</name>
<dbReference type="EMBL" id="CM032189">
    <property type="protein sequence ID" value="KAG7087248.1"/>
    <property type="molecule type" value="Genomic_DNA"/>
</dbReference>
<proteinExistence type="predicted"/>
<reference evidence="3" key="1">
    <citation type="journal article" date="2021" name="Genome Biol. Evol.">
        <title>The assembled and annotated genome of the fairy-ring fungus Marasmius oreades.</title>
        <authorList>
            <person name="Hiltunen M."/>
            <person name="Ament-Velasquez S.L."/>
            <person name="Johannesson H."/>
        </authorList>
    </citation>
    <scope>NUCLEOTIDE SEQUENCE</scope>
    <source>
        <strain evidence="3">03SP1</strain>
    </source>
</reference>
<dbReference type="GO" id="GO:0016020">
    <property type="term" value="C:membrane"/>
    <property type="evidence" value="ECO:0007669"/>
    <property type="project" value="TreeGrafter"/>
</dbReference>
<accession>A0A9P7RQ03</accession>
<dbReference type="InterPro" id="IPR000375">
    <property type="entry name" value="Dynamin_stalk"/>
</dbReference>
<organism evidence="3 4">
    <name type="scientific">Marasmius oreades</name>
    <name type="common">fairy-ring Marasmius</name>
    <dbReference type="NCBI Taxonomy" id="181124"/>
    <lineage>
        <taxon>Eukaryota</taxon>
        <taxon>Fungi</taxon>
        <taxon>Dikarya</taxon>
        <taxon>Basidiomycota</taxon>
        <taxon>Agaricomycotina</taxon>
        <taxon>Agaricomycetes</taxon>
        <taxon>Agaricomycetidae</taxon>
        <taxon>Agaricales</taxon>
        <taxon>Marasmiineae</taxon>
        <taxon>Marasmiaceae</taxon>
        <taxon>Marasmius</taxon>
    </lineage>
</organism>
<dbReference type="Pfam" id="PF00350">
    <property type="entry name" value="Dynamin_N"/>
    <property type="match status" value="1"/>
</dbReference>
<dbReference type="PRINTS" id="PR00195">
    <property type="entry name" value="DYNAMIN"/>
</dbReference>